<organism evidence="2 3">
    <name type="scientific">Microcoleus anatoxicus PTRS2</name>
    <dbReference type="NCBI Taxonomy" id="2705321"/>
    <lineage>
        <taxon>Bacteria</taxon>
        <taxon>Bacillati</taxon>
        <taxon>Cyanobacteriota</taxon>
        <taxon>Cyanophyceae</taxon>
        <taxon>Oscillatoriophycideae</taxon>
        <taxon>Oscillatoriales</taxon>
        <taxon>Microcoleaceae</taxon>
        <taxon>Microcoleus</taxon>
        <taxon>Microcoleus anatoxicus</taxon>
    </lineage>
</organism>
<evidence type="ECO:0000313" key="3">
    <source>
        <dbReference type="Proteomes" id="UP001384579"/>
    </source>
</evidence>
<dbReference type="InterPro" id="IPR011335">
    <property type="entry name" value="Restrct_endonuc-II-like"/>
</dbReference>
<dbReference type="InterPro" id="IPR008538">
    <property type="entry name" value="Uma2"/>
</dbReference>
<dbReference type="InterPro" id="IPR012296">
    <property type="entry name" value="Nuclease_put_TT1808"/>
</dbReference>
<gene>
    <name evidence="2" type="ORF">WMG39_04570</name>
</gene>
<dbReference type="GO" id="GO:0004519">
    <property type="term" value="F:endonuclease activity"/>
    <property type="evidence" value="ECO:0007669"/>
    <property type="project" value="UniProtKB-KW"/>
</dbReference>
<keyword evidence="3" id="KW-1185">Reference proteome</keyword>
<keyword evidence="2" id="KW-0378">Hydrolase</keyword>
<accession>A0ABU8YIE3</accession>
<dbReference type="EMBL" id="JBBLXS010000034">
    <property type="protein sequence ID" value="MEK0184121.1"/>
    <property type="molecule type" value="Genomic_DNA"/>
</dbReference>
<name>A0ABU8YIE3_9CYAN</name>
<dbReference type="PANTHER" id="PTHR47152:SF4">
    <property type="entry name" value="SLR0445 PROTEIN"/>
    <property type="match status" value="1"/>
</dbReference>
<proteinExistence type="predicted"/>
<sequence>MVSTTNSDFPTLRTLPLQLVISGLQKPGFFNKPGFSVPNIKSALDRHYSSLSSRTLRSLRPLRLNHSDSINLIYNTINIERRSTMNTTLLEKLDTETEQRLILQGISWQDYLTIDSVLEDVPGLRLTYCQGLLEVMTLSPRHEREKTTIGRLLETYALAKDLDLHGCGSTTYRNQAKARGLEPDECYCVGELKDIPDLAIEVIVTSGGIDKLQVYLGLNVAEVWFWQDGQFSLYRSQNGAYQKCEKSEFFPELDLVSLASFVQPDNQPAAVRDFFNKCEREVPRSIRLQG</sequence>
<dbReference type="Gene3D" id="3.90.1570.10">
    <property type="entry name" value="tt1808, chain A"/>
    <property type="match status" value="1"/>
</dbReference>
<reference evidence="2 3" key="1">
    <citation type="journal article" date="2020" name="Harmful Algae">
        <title>Molecular and morphological characterization of a novel dihydroanatoxin-a producing Microcoleus species (cyanobacteria) from the Russian River, California, USA.</title>
        <authorList>
            <person name="Conklin K.Y."/>
            <person name="Stancheva R."/>
            <person name="Otten T.G."/>
            <person name="Fadness R."/>
            <person name="Boyer G.L."/>
            <person name="Read B."/>
            <person name="Zhang X."/>
            <person name="Sheath R.G."/>
        </authorList>
    </citation>
    <scope>NUCLEOTIDE SEQUENCE [LARGE SCALE GENOMIC DNA]</scope>
    <source>
        <strain evidence="2 3">PTRS2</strain>
    </source>
</reference>
<dbReference type="RefSeq" id="WP_340541245.1">
    <property type="nucleotide sequence ID" value="NZ_JBBLXS010000034.1"/>
</dbReference>
<dbReference type="CDD" id="cd06260">
    <property type="entry name" value="DUF820-like"/>
    <property type="match status" value="1"/>
</dbReference>
<evidence type="ECO:0000313" key="2">
    <source>
        <dbReference type="EMBL" id="MEK0184121.1"/>
    </source>
</evidence>
<feature type="domain" description="Putative restriction endonuclease" evidence="1">
    <location>
        <begin position="108"/>
        <end position="255"/>
    </location>
</feature>
<dbReference type="SUPFAM" id="SSF52980">
    <property type="entry name" value="Restriction endonuclease-like"/>
    <property type="match status" value="1"/>
</dbReference>
<keyword evidence="2" id="KW-0540">Nuclease</keyword>
<dbReference type="PANTHER" id="PTHR47152">
    <property type="entry name" value="SLR2084 PROTEIN-RELATED"/>
    <property type="match status" value="1"/>
</dbReference>
<dbReference type="Pfam" id="PF05685">
    <property type="entry name" value="Uma2"/>
    <property type="match status" value="1"/>
</dbReference>
<keyword evidence="2" id="KW-0255">Endonuclease</keyword>
<protein>
    <submittedName>
        <fullName evidence="2">Uma2 family endonuclease</fullName>
    </submittedName>
</protein>
<evidence type="ECO:0000259" key="1">
    <source>
        <dbReference type="Pfam" id="PF05685"/>
    </source>
</evidence>
<comment type="caution">
    <text evidence="2">The sequence shown here is derived from an EMBL/GenBank/DDBJ whole genome shotgun (WGS) entry which is preliminary data.</text>
</comment>
<dbReference type="Proteomes" id="UP001384579">
    <property type="component" value="Unassembled WGS sequence"/>
</dbReference>